<dbReference type="Proteomes" id="UP001499843">
    <property type="component" value="Unassembled WGS sequence"/>
</dbReference>
<comment type="cofactor">
    <cofactor evidence="1">
        <name>Mg(2+)</name>
        <dbReference type="ChEBI" id="CHEBI:18420"/>
    </cofactor>
</comment>
<dbReference type="PANTHER" id="PTHR43046:SF2">
    <property type="entry name" value="8-OXO-DGTP DIPHOSPHATASE-RELATED"/>
    <property type="match status" value="1"/>
</dbReference>
<dbReference type="PROSITE" id="PS51462">
    <property type="entry name" value="NUDIX"/>
    <property type="match status" value="1"/>
</dbReference>
<accession>A0ABN3CV83</accession>
<protein>
    <submittedName>
        <fullName evidence="5">NUDIX domain-containing protein</fullName>
    </submittedName>
</protein>
<evidence type="ECO:0000256" key="2">
    <source>
        <dbReference type="ARBA" id="ARBA00022801"/>
    </source>
</evidence>
<dbReference type="InterPro" id="IPR015797">
    <property type="entry name" value="NUDIX_hydrolase-like_dom_sf"/>
</dbReference>
<dbReference type="PANTHER" id="PTHR43046">
    <property type="entry name" value="GDP-MANNOSE MANNOSYL HYDROLASE"/>
    <property type="match status" value="1"/>
</dbReference>
<dbReference type="Pfam" id="PF00293">
    <property type="entry name" value="NUDIX"/>
    <property type="match status" value="1"/>
</dbReference>
<evidence type="ECO:0000256" key="3">
    <source>
        <dbReference type="SAM" id="MobiDB-lite"/>
    </source>
</evidence>
<organism evidence="5 6">
    <name type="scientific">Nonomuraea monospora</name>
    <dbReference type="NCBI Taxonomy" id="568818"/>
    <lineage>
        <taxon>Bacteria</taxon>
        <taxon>Bacillati</taxon>
        <taxon>Actinomycetota</taxon>
        <taxon>Actinomycetes</taxon>
        <taxon>Streptosporangiales</taxon>
        <taxon>Streptosporangiaceae</taxon>
        <taxon>Nonomuraea</taxon>
    </lineage>
</organism>
<feature type="region of interest" description="Disordered" evidence="3">
    <location>
        <begin position="145"/>
        <end position="169"/>
    </location>
</feature>
<sequence>MRKFVDHNNRHSVSVAGVILDDHGRALLTQRRDNHHWEAPGGVLERDEDILTGLTREIREETGLEVEPVALTGVYKNMTRAIVALVFRCRIVAGHLTETDETRAVRWVTADEVRSLATEAFAVRVVDAMRFTGLPAVRHHDGTHLLSAVSSPPPQGFATPDRGDRNGLA</sequence>
<dbReference type="EMBL" id="BAAAQX010000032">
    <property type="protein sequence ID" value="GAA2213370.1"/>
    <property type="molecule type" value="Genomic_DNA"/>
</dbReference>
<reference evidence="5 6" key="1">
    <citation type="journal article" date="2019" name="Int. J. Syst. Evol. Microbiol.">
        <title>The Global Catalogue of Microorganisms (GCM) 10K type strain sequencing project: providing services to taxonomists for standard genome sequencing and annotation.</title>
        <authorList>
            <consortium name="The Broad Institute Genomics Platform"/>
            <consortium name="The Broad Institute Genome Sequencing Center for Infectious Disease"/>
            <person name="Wu L."/>
            <person name="Ma J."/>
        </authorList>
    </citation>
    <scope>NUCLEOTIDE SEQUENCE [LARGE SCALE GENOMIC DNA]</scope>
    <source>
        <strain evidence="5 6">JCM 16114</strain>
    </source>
</reference>
<keyword evidence="6" id="KW-1185">Reference proteome</keyword>
<comment type="caution">
    <text evidence="5">The sequence shown here is derived from an EMBL/GenBank/DDBJ whole genome shotgun (WGS) entry which is preliminary data.</text>
</comment>
<dbReference type="PROSITE" id="PS00893">
    <property type="entry name" value="NUDIX_BOX"/>
    <property type="match status" value="1"/>
</dbReference>
<dbReference type="InterPro" id="IPR020084">
    <property type="entry name" value="NUDIX_hydrolase_CS"/>
</dbReference>
<keyword evidence="2" id="KW-0378">Hydrolase</keyword>
<dbReference type="InterPro" id="IPR000086">
    <property type="entry name" value="NUDIX_hydrolase_dom"/>
</dbReference>
<evidence type="ECO:0000256" key="1">
    <source>
        <dbReference type="ARBA" id="ARBA00001946"/>
    </source>
</evidence>
<dbReference type="SUPFAM" id="SSF55811">
    <property type="entry name" value="Nudix"/>
    <property type="match status" value="1"/>
</dbReference>
<dbReference type="RefSeq" id="WP_344488809.1">
    <property type="nucleotide sequence ID" value="NZ_BAAAQX010000032.1"/>
</dbReference>
<feature type="domain" description="Nudix hydrolase" evidence="4">
    <location>
        <begin position="9"/>
        <end position="131"/>
    </location>
</feature>
<dbReference type="Gene3D" id="3.90.79.10">
    <property type="entry name" value="Nucleoside Triphosphate Pyrophosphohydrolase"/>
    <property type="match status" value="1"/>
</dbReference>
<gene>
    <name evidence="5" type="ORF">GCM10009850_088320</name>
</gene>
<proteinExistence type="predicted"/>
<evidence type="ECO:0000313" key="5">
    <source>
        <dbReference type="EMBL" id="GAA2213370.1"/>
    </source>
</evidence>
<name>A0ABN3CV83_9ACTN</name>
<evidence type="ECO:0000313" key="6">
    <source>
        <dbReference type="Proteomes" id="UP001499843"/>
    </source>
</evidence>
<evidence type="ECO:0000259" key="4">
    <source>
        <dbReference type="PROSITE" id="PS51462"/>
    </source>
</evidence>